<keyword evidence="8" id="KW-0158">Chromosome</keyword>
<dbReference type="PIRSF" id="PIRSF000459">
    <property type="entry name" value="TGM_EBP42"/>
    <property type="match status" value="1"/>
</dbReference>
<feature type="active site" evidence="41">
    <location>
        <position position="346"/>
    </location>
</feature>
<dbReference type="GO" id="GO:0007399">
    <property type="term" value="P:nervous system development"/>
    <property type="evidence" value="ECO:0007669"/>
    <property type="project" value="UniProtKB-ARBA"/>
</dbReference>
<comment type="catalytic activity">
    <reaction evidence="38">
        <text>L-glutaminyl-[protein] + histamine = 5-histaminyl-L-glutamyl-[protein] + NH4(+)</text>
        <dbReference type="Rhea" id="RHEA:66564"/>
        <dbReference type="Rhea" id="RHEA-COMP:10207"/>
        <dbReference type="Rhea" id="RHEA-COMP:17056"/>
        <dbReference type="ChEBI" id="CHEBI:28938"/>
        <dbReference type="ChEBI" id="CHEBI:30011"/>
        <dbReference type="ChEBI" id="CHEBI:58432"/>
        <dbReference type="ChEBI" id="CHEBI:167179"/>
    </reaction>
    <physiologicalReaction direction="left-to-right" evidence="38">
        <dbReference type="Rhea" id="RHEA:66565"/>
    </physiologicalReaction>
</comment>
<dbReference type="EC" id="2.3.2.13" evidence="24"/>
<evidence type="ECO:0000256" key="6">
    <source>
        <dbReference type="ARBA" id="ARBA00004514"/>
    </source>
</evidence>
<dbReference type="PANTHER" id="PTHR11590">
    <property type="entry name" value="PROTEIN-GLUTAMINE GAMMA-GLUTAMYLTRANSFERASE"/>
    <property type="match status" value="1"/>
</dbReference>
<evidence type="ECO:0000256" key="36">
    <source>
        <dbReference type="ARBA" id="ARBA00043138"/>
    </source>
</evidence>
<evidence type="ECO:0000256" key="23">
    <source>
        <dbReference type="ARBA" id="ARBA00023315"/>
    </source>
</evidence>
<keyword evidence="16" id="KW-0547">Nucleotide-binding</keyword>
<dbReference type="Ensembl" id="ENSHCOT00000011060.1">
    <property type="protein sequence ID" value="ENSHCOP00000018523.1"/>
    <property type="gene ID" value="ENSHCOG00000003547.1"/>
</dbReference>
<dbReference type="Pfam" id="PF00927">
    <property type="entry name" value="Transglut_C"/>
    <property type="match status" value="2"/>
</dbReference>
<dbReference type="GO" id="GO:0005525">
    <property type="term" value="F:GTP binding"/>
    <property type="evidence" value="ECO:0007669"/>
    <property type="project" value="UniProtKB-KW"/>
</dbReference>
<evidence type="ECO:0000256" key="33">
    <source>
        <dbReference type="ARBA" id="ARBA00042239"/>
    </source>
</evidence>
<dbReference type="SUPFAM" id="SSF81296">
    <property type="entry name" value="E set domains"/>
    <property type="match status" value="1"/>
</dbReference>
<dbReference type="Pfam" id="PF00868">
    <property type="entry name" value="Transglut_N"/>
    <property type="match status" value="1"/>
</dbReference>
<keyword evidence="14" id="KW-0808">Transferase</keyword>
<keyword evidence="22" id="KW-0539">Nucleus</keyword>
<dbReference type="EC" id="3.5.1.44" evidence="27"/>
<feature type="active site" evidence="41">
    <location>
        <position position="266"/>
    </location>
</feature>
<feature type="binding site" evidence="42">
    <location>
        <position position="388"/>
    </location>
    <ligand>
        <name>Ca(2+)</name>
        <dbReference type="ChEBI" id="CHEBI:29108"/>
    </ligand>
</feature>
<comment type="catalytic activity">
    <reaction evidence="26">
        <text>L-glutaminyl-[protein] + L-lysyl-[protein] = [protein]-L-lysyl-N(6)-5-L-glutamyl-[protein] + NH4(+)</text>
        <dbReference type="Rhea" id="RHEA:54816"/>
        <dbReference type="Rhea" id="RHEA-COMP:9752"/>
        <dbReference type="Rhea" id="RHEA-COMP:10207"/>
        <dbReference type="Rhea" id="RHEA-COMP:14005"/>
        <dbReference type="ChEBI" id="CHEBI:28938"/>
        <dbReference type="ChEBI" id="CHEBI:29969"/>
        <dbReference type="ChEBI" id="CHEBI:30011"/>
        <dbReference type="ChEBI" id="CHEBI:138370"/>
        <dbReference type="EC" id="2.3.2.13"/>
    </reaction>
    <physiologicalReaction direction="left-to-right" evidence="26">
        <dbReference type="Rhea" id="RHEA:54817"/>
    </physiologicalReaction>
</comment>
<evidence type="ECO:0000256" key="39">
    <source>
        <dbReference type="ARBA" id="ARBA00048230"/>
    </source>
</evidence>
<evidence type="ECO:0000256" key="29">
    <source>
        <dbReference type="ARBA" id="ARBA00041650"/>
    </source>
</evidence>
<feature type="domain" description="Transglutaminase-like" evidence="43">
    <location>
        <begin position="258"/>
        <end position="349"/>
    </location>
</feature>
<evidence type="ECO:0000256" key="20">
    <source>
        <dbReference type="ARBA" id="ARBA00023134"/>
    </source>
</evidence>
<keyword evidence="18 42" id="KW-0106">Calcium</keyword>
<evidence type="ECO:0000256" key="14">
    <source>
        <dbReference type="ARBA" id="ARBA00022679"/>
    </source>
</evidence>
<dbReference type="FunFam" id="2.60.40.10:FF:000090">
    <property type="entry name" value="Protein-glutamine gamma-glutamyltransferase 2"/>
    <property type="match status" value="1"/>
</dbReference>
<comment type="catalytic activity">
    <reaction evidence="40">
        <text>L-glutaminyl-[protein] + dopamine = 5-dopaminyl-L-glutamyl-[protein] + NH4(+)</text>
        <dbReference type="Rhea" id="RHEA:66556"/>
        <dbReference type="Rhea" id="RHEA-COMP:10207"/>
        <dbReference type="Rhea" id="RHEA-COMP:17053"/>
        <dbReference type="ChEBI" id="CHEBI:28938"/>
        <dbReference type="ChEBI" id="CHEBI:30011"/>
        <dbReference type="ChEBI" id="CHEBI:59905"/>
        <dbReference type="ChEBI" id="CHEBI:167175"/>
    </reaction>
    <physiologicalReaction direction="left-to-right" evidence="40">
        <dbReference type="Rhea" id="RHEA:66557"/>
    </physiologicalReaction>
</comment>
<dbReference type="InterPro" id="IPR002931">
    <property type="entry name" value="Transglutaminase-like"/>
</dbReference>
<dbReference type="AlphaFoldDB" id="A0A3Q2YLN3"/>
<evidence type="ECO:0000313" key="45">
    <source>
        <dbReference type="Proteomes" id="UP000264820"/>
    </source>
</evidence>
<evidence type="ECO:0000256" key="38">
    <source>
        <dbReference type="ARBA" id="ARBA00047876"/>
    </source>
</evidence>
<protein>
    <recommendedName>
        <fullName evidence="28">Protein-glutamine gamma-glutamyltransferase 2</fullName>
        <ecNumber evidence="24">2.3.2.13</ecNumber>
        <ecNumber evidence="27">3.5.1.44</ecNumber>
    </recommendedName>
    <alternativeName>
        <fullName evidence="31">Isopeptidase TGM2</fullName>
    </alternativeName>
    <alternativeName>
        <fullName evidence="33">Protein-glutamine deamidase TGM2</fullName>
    </alternativeName>
    <alternativeName>
        <fullName evidence="32">Protein-glutamine dopaminyltransferase TGM2</fullName>
    </alternativeName>
    <alternativeName>
        <fullName evidence="35">Protein-glutamine histaminyltransferase TGM2</fullName>
    </alternativeName>
    <alternativeName>
        <fullName evidence="36">Protein-glutamine noradrenalinyltransferase TGM2</fullName>
    </alternativeName>
    <alternativeName>
        <fullName evidence="34">Protein-glutamine serotonyltransferase TGM2</fullName>
    </alternativeName>
    <alternativeName>
        <fullName evidence="30">Tissue transglutaminase</fullName>
    </alternativeName>
    <alternativeName>
        <fullName evidence="29">Transglutaminase-2</fullName>
    </alternativeName>
</protein>
<dbReference type="Proteomes" id="UP000264820">
    <property type="component" value="Unplaced"/>
</dbReference>
<dbReference type="GeneTree" id="ENSGT01050000244866"/>
<feature type="binding site" evidence="42">
    <location>
        <position position="435"/>
    </location>
    <ligand>
        <name>Ca(2+)</name>
        <dbReference type="ChEBI" id="CHEBI:29108"/>
    </ligand>
</feature>
<dbReference type="InterPro" id="IPR014756">
    <property type="entry name" value="Ig_E-set"/>
</dbReference>
<dbReference type="SMART" id="SM00460">
    <property type="entry name" value="TGc"/>
    <property type="match status" value="1"/>
</dbReference>
<dbReference type="InterPro" id="IPR050779">
    <property type="entry name" value="Transglutaminase"/>
</dbReference>
<evidence type="ECO:0000313" key="44">
    <source>
        <dbReference type="Ensembl" id="ENSHCOP00000018523.1"/>
    </source>
</evidence>
<dbReference type="GO" id="GO:0050568">
    <property type="term" value="F:protein-glutamine glutaminase activity"/>
    <property type="evidence" value="ECO:0007669"/>
    <property type="project" value="UniProtKB-EC"/>
</dbReference>
<organism evidence="44 45">
    <name type="scientific">Hippocampus comes</name>
    <name type="common">Tiger tail seahorse</name>
    <dbReference type="NCBI Taxonomy" id="109280"/>
    <lineage>
        <taxon>Eukaryota</taxon>
        <taxon>Metazoa</taxon>
        <taxon>Chordata</taxon>
        <taxon>Craniata</taxon>
        <taxon>Vertebrata</taxon>
        <taxon>Euteleostomi</taxon>
        <taxon>Actinopterygii</taxon>
        <taxon>Neopterygii</taxon>
        <taxon>Teleostei</taxon>
        <taxon>Neoteleostei</taxon>
        <taxon>Acanthomorphata</taxon>
        <taxon>Syngnathiaria</taxon>
        <taxon>Syngnathiformes</taxon>
        <taxon>Syngnathoidei</taxon>
        <taxon>Syngnathidae</taxon>
        <taxon>Hippocampus</taxon>
    </lineage>
</organism>
<evidence type="ECO:0000256" key="4">
    <source>
        <dbReference type="ARBA" id="ARBA00004286"/>
    </source>
</evidence>
<comment type="cofactor">
    <cofactor evidence="42">
        <name>Ca(2+)</name>
        <dbReference type="ChEBI" id="CHEBI:29108"/>
    </cofactor>
    <text evidence="42">Binds 1 Ca(2+) ion per subunit.</text>
</comment>
<dbReference type="GO" id="GO:0046872">
    <property type="term" value="F:metal ion binding"/>
    <property type="evidence" value="ECO:0007669"/>
    <property type="project" value="UniProtKB-KW"/>
</dbReference>
<dbReference type="PANTHER" id="PTHR11590:SF6">
    <property type="entry name" value="PROTEIN-GLUTAMINE GAMMA-GLUTAMYLTRANSFERASE 2"/>
    <property type="match status" value="1"/>
</dbReference>
<evidence type="ECO:0000256" key="2">
    <source>
        <dbReference type="ARBA" id="ARBA00004173"/>
    </source>
</evidence>
<evidence type="ECO:0000256" key="3">
    <source>
        <dbReference type="ARBA" id="ARBA00004236"/>
    </source>
</evidence>
<evidence type="ECO:0000256" key="24">
    <source>
        <dbReference type="ARBA" id="ARBA00024222"/>
    </source>
</evidence>
<name>A0A3Q2YLN3_HIPCM</name>
<dbReference type="InterPro" id="IPR023608">
    <property type="entry name" value="Transglutaminase_animal"/>
</dbReference>
<keyword evidence="45" id="KW-1185">Reference proteome</keyword>
<dbReference type="SUPFAM" id="SSF54001">
    <property type="entry name" value="Cysteine proteinases"/>
    <property type="match status" value="1"/>
</dbReference>
<keyword evidence="20" id="KW-0342">GTP-binding</keyword>
<keyword evidence="9" id="KW-1003">Cell membrane</keyword>
<evidence type="ECO:0000256" key="31">
    <source>
        <dbReference type="ARBA" id="ARBA00042099"/>
    </source>
</evidence>
<evidence type="ECO:0000256" key="1">
    <source>
        <dbReference type="ARBA" id="ARBA00004123"/>
    </source>
</evidence>
<evidence type="ECO:0000256" key="37">
    <source>
        <dbReference type="ARBA" id="ARBA00047868"/>
    </source>
</evidence>
<keyword evidence="12" id="KW-0272">Extracellular matrix</keyword>
<feature type="binding site" evidence="42">
    <location>
        <position position="440"/>
    </location>
    <ligand>
        <name>Ca(2+)</name>
        <dbReference type="ChEBI" id="CHEBI:29108"/>
    </ligand>
</feature>
<evidence type="ECO:0000256" key="13">
    <source>
        <dbReference type="ARBA" id="ARBA00022670"/>
    </source>
</evidence>
<dbReference type="FunFam" id="3.90.260.10:FF:000001">
    <property type="entry name" value="Protein-glutamine gamma-glutamyltransferase 2"/>
    <property type="match status" value="1"/>
</dbReference>
<evidence type="ECO:0000256" key="21">
    <source>
        <dbReference type="ARBA" id="ARBA00023136"/>
    </source>
</evidence>
<evidence type="ECO:0000256" key="27">
    <source>
        <dbReference type="ARBA" id="ARBA00039019"/>
    </source>
</evidence>
<evidence type="ECO:0000256" key="34">
    <source>
        <dbReference type="ARBA" id="ARBA00042912"/>
    </source>
</evidence>
<dbReference type="InterPro" id="IPR008958">
    <property type="entry name" value="Transglutaminase_C"/>
</dbReference>
<evidence type="ECO:0000256" key="18">
    <source>
        <dbReference type="ARBA" id="ARBA00022837"/>
    </source>
</evidence>
<evidence type="ECO:0000256" key="15">
    <source>
        <dbReference type="ARBA" id="ARBA00022723"/>
    </source>
</evidence>
<evidence type="ECO:0000256" key="41">
    <source>
        <dbReference type="PIRSR" id="PIRSR000459-1"/>
    </source>
</evidence>
<feature type="binding site" evidence="42">
    <location>
        <position position="386"/>
    </location>
    <ligand>
        <name>Ca(2+)</name>
        <dbReference type="ChEBI" id="CHEBI:29108"/>
    </ligand>
</feature>
<evidence type="ECO:0000256" key="42">
    <source>
        <dbReference type="PIRSR" id="PIRSR000459-2"/>
    </source>
</evidence>
<evidence type="ECO:0000256" key="40">
    <source>
        <dbReference type="ARBA" id="ARBA00048365"/>
    </source>
</evidence>
<keyword evidence="19" id="KW-0496">Mitochondrion</keyword>
<evidence type="ECO:0000256" key="32">
    <source>
        <dbReference type="ARBA" id="ARBA00042105"/>
    </source>
</evidence>
<evidence type="ECO:0000256" key="16">
    <source>
        <dbReference type="ARBA" id="ARBA00022741"/>
    </source>
</evidence>
<dbReference type="GO" id="GO:0005829">
    <property type="term" value="C:cytosol"/>
    <property type="evidence" value="ECO:0007669"/>
    <property type="project" value="UniProtKB-SubCell"/>
</dbReference>
<dbReference type="OMA" id="VGEWGEF"/>
<dbReference type="Gene3D" id="2.60.40.10">
    <property type="entry name" value="Immunoglobulins"/>
    <property type="match status" value="3"/>
</dbReference>
<dbReference type="GO" id="GO:0005694">
    <property type="term" value="C:chromosome"/>
    <property type="evidence" value="ECO:0007669"/>
    <property type="project" value="UniProtKB-SubCell"/>
</dbReference>
<dbReference type="InterPro" id="IPR038765">
    <property type="entry name" value="Papain-like_cys_pep_sf"/>
</dbReference>
<evidence type="ECO:0000256" key="9">
    <source>
        <dbReference type="ARBA" id="ARBA00022475"/>
    </source>
</evidence>
<keyword evidence="10" id="KW-0963">Cytoplasm</keyword>
<keyword evidence="11" id="KW-0964">Secreted</keyword>
<keyword evidence="23" id="KW-0012">Acyltransferase</keyword>
<feature type="active site" evidence="41">
    <location>
        <position position="323"/>
    </location>
</feature>
<keyword evidence="21" id="KW-0472">Membrane</keyword>
<evidence type="ECO:0000256" key="28">
    <source>
        <dbReference type="ARBA" id="ARBA00040561"/>
    </source>
</evidence>
<dbReference type="GO" id="GO:0006508">
    <property type="term" value="P:proteolysis"/>
    <property type="evidence" value="ECO:0007669"/>
    <property type="project" value="UniProtKB-KW"/>
</dbReference>
<evidence type="ECO:0000259" key="43">
    <source>
        <dbReference type="SMART" id="SM00460"/>
    </source>
</evidence>
<evidence type="ECO:0000256" key="8">
    <source>
        <dbReference type="ARBA" id="ARBA00022454"/>
    </source>
</evidence>
<dbReference type="Pfam" id="PF01841">
    <property type="entry name" value="Transglut_core"/>
    <property type="match status" value="1"/>
</dbReference>
<evidence type="ECO:0000256" key="25">
    <source>
        <dbReference type="ARBA" id="ARBA00036377"/>
    </source>
</evidence>
<dbReference type="Gene3D" id="3.90.260.10">
    <property type="entry name" value="Transglutaminase-like"/>
    <property type="match status" value="1"/>
</dbReference>
<dbReference type="GO" id="GO:0005886">
    <property type="term" value="C:plasma membrane"/>
    <property type="evidence" value="ECO:0007669"/>
    <property type="project" value="UniProtKB-SubCell"/>
</dbReference>
<comment type="catalytic activity">
    <reaction evidence="37">
        <text>L-glutaminyl-[protein] + H2O = L-glutamyl-[protein] + NH4(+)</text>
        <dbReference type="Rhea" id="RHEA:16441"/>
        <dbReference type="Rhea" id="RHEA-COMP:10207"/>
        <dbReference type="Rhea" id="RHEA-COMP:10208"/>
        <dbReference type="ChEBI" id="CHEBI:15377"/>
        <dbReference type="ChEBI" id="CHEBI:28938"/>
        <dbReference type="ChEBI" id="CHEBI:29973"/>
        <dbReference type="ChEBI" id="CHEBI:30011"/>
        <dbReference type="EC" id="3.5.1.44"/>
    </reaction>
    <physiologicalReaction direction="left-to-right" evidence="37">
        <dbReference type="Rhea" id="RHEA:16442"/>
    </physiologicalReaction>
</comment>
<proteinExistence type="inferred from homology"/>
<dbReference type="GO" id="GO:0005634">
    <property type="term" value="C:nucleus"/>
    <property type="evidence" value="ECO:0007669"/>
    <property type="project" value="UniProtKB-SubCell"/>
</dbReference>
<dbReference type="InterPro" id="IPR036985">
    <property type="entry name" value="Transglutaminase-like_sf"/>
</dbReference>
<evidence type="ECO:0000256" key="12">
    <source>
        <dbReference type="ARBA" id="ARBA00022530"/>
    </source>
</evidence>
<keyword evidence="17" id="KW-0378">Hydrolase</keyword>
<dbReference type="GO" id="GO:0003810">
    <property type="term" value="F:protein-glutamine gamma-glutamyltransferase activity"/>
    <property type="evidence" value="ECO:0007669"/>
    <property type="project" value="UniProtKB-EC"/>
</dbReference>
<comment type="catalytic activity">
    <reaction evidence="25">
        <text>L-glutaminyl-[protein] + serotonin = 5-serotonyl-L-glutamyl-[protein] + NH4(+)</text>
        <dbReference type="Rhea" id="RHEA:66552"/>
        <dbReference type="Rhea" id="RHEA-COMP:10207"/>
        <dbReference type="Rhea" id="RHEA-COMP:17052"/>
        <dbReference type="ChEBI" id="CHEBI:28938"/>
        <dbReference type="ChEBI" id="CHEBI:30011"/>
        <dbReference type="ChEBI" id="CHEBI:167174"/>
        <dbReference type="ChEBI" id="CHEBI:350546"/>
    </reaction>
    <physiologicalReaction direction="left-to-right" evidence="25">
        <dbReference type="Rhea" id="RHEA:66553"/>
    </physiologicalReaction>
</comment>
<dbReference type="InterPro" id="IPR013783">
    <property type="entry name" value="Ig-like_fold"/>
</dbReference>
<comment type="catalytic activity">
    <reaction evidence="39">
        <text>L-glutaminyl-[protein] + (R)-noradrenaline = 5-(R)-noradrenalinyl-L-glutamyl-[protein] + NH4(+)</text>
        <dbReference type="Rhea" id="RHEA:66560"/>
        <dbReference type="Rhea" id="RHEA-COMP:10207"/>
        <dbReference type="Rhea" id="RHEA-COMP:17054"/>
        <dbReference type="ChEBI" id="CHEBI:28938"/>
        <dbReference type="ChEBI" id="CHEBI:30011"/>
        <dbReference type="ChEBI" id="CHEBI:72587"/>
        <dbReference type="ChEBI" id="CHEBI:167178"/>
    </reaction>
    <physiologicalReaction direction="left-to-right" evidence="39">
        <dbReference type="Rhea" id="RHEA:66561"/>
    </physiologicalReaction>
</comment>
<evidence type="ECO:0000256" key="17">
    <source>
        <dbReference type="ARBA" id="ARBA00022801"/>
    </source>
</evidence>
<evidence type="ECO:0000256" key="26">
    <source>
        <dbReference type="ARBA" id="ARBA00036876"/>
    </source>
</evidence>
<evidence type="ECO:0000256" key="30">
    <source>
        <dbReference type="ARBA" id="ARBA00041677"/>
    </source>
</evidence>
<evidence type="ECO:0000256" key="22">
    <source>
        <dbReference type="ARBA" id="ARBA00023242"/>
    </source>
</evidence>
<dbReference type="GO" id="GO:0008233">
    <property type="term" value="F:peptidase activity"/>
    <property type="evidence" value="ECO:0007669"/>
    <property type="project" value="UniProtKB-KW"/>
</dbReference>
<dbReference type="InterPro" id="IPR001102">
    <property type="entry name" value="Transglutaminase_N"/>
</dbReference>
<reference evidence="44" key="2">
    <citation type="submission" date="2025-09" db="UniProtKB">
        <authorList>
            <consortium name="Ensembl"/>
        </authorList>
    </citation>
    <scope>IDENTIFICATION</scope>
</reference>
<keyword evidence="15 42" id="KW-0479">Metal-binding</keyword>
<dbReference type="InterPro" id="IPR013808">
    <property type="entry name" value="Transglutaminase_AS"/>
</dbReference>
<comment type="subcellular location">
    <subcellularLocation>
        <location evidence="3">Cell membrane</location>
    </subcellularLocation>
    <subcellularLocation>
        <location evidence="4">Chromosome</location>
    </subcellularLocation>
    <subcellularLocation>
        <location evidence="6">Cytoplasm</location>
        <location evidence="6">Cytosol</location>
    </subcellularLocation>
    <subcellularLocation>
        <location evidence="2">Mitochondrion</location>
    </subcellularLocation>
    <subcellularLocation>
        <location evidence="1">Nucleus</location>
    </subcellularLocation>
    <subcellularLocation>
        <location evidence="5">Secreted</location>
        <location evidence="5">Extracellular space</location>
        <location evidence="5">Extracellular matrix</location>
    </subcellularLocation>
</comment>
<accession>A0A3Q2YLN3</accession>
<evidence type="ECO:0000256" key="7">
    <source>
        <dbReference type="ARBA" id="ARBA00005968"/>
    </source>
</evidence>
<dbReference type="SUPFAM" id="SSF49309">
    <property type="entry name" value="Transglutaminase, two C-terminal domains"/>
    <property type="match status" value="2"/>
</dbReference>
<evidence type="ECO:0000256" key="19">
    <source>
        <dbReference type="ARBA" id="ARBA00023128"/>
    </source>
</evidence>
<evidence type="ECO:0000256" key="5">
    <source>
        <dbReference type="ARBA" id="ARBA00004498"/>
    </source>
</evidence>
<comment type="similarity">
    <text evidence="7">Belongs to the transglutaminase superfamily. Transglutaminase family.</text>
</comment>
<reference evidence="44" key="1">
    <citation type="submission" date="2025-08" db="UniProtKB">
        <authorList>
            <consortium name="Ensembl"/>
        </authorList>
    </citation>
    <scope>IDENTIFICATION</scope>
</reference>
<dbReference type="InterPro" id="IPR036238">
    <property type="entry name" value="Transglutaminase_C_sf"/>
</dbReference>
<sequence>MRCDLNIRGNKSSHHTEPFADQRLIVRRGQAFTIFVHLRPGSKTLKAHDANLNFIVHTGPLPKKESDTKVSFPLSDSTVDTEWSASATHDRAGNKVSLTIMSSPNAPIGLYSLTVDHRGQKTTLGQFTLLFNAWCPNDAVYMHGEAKRHEYVLAQHGQIYRGTHKRIKGTPWNFGQFEAGILDICLKILDDNPKFVSDADQDCSARKNPIYVTRVLSAMINSNDDKGVLVGEWYDFTGGIHPGQWVGTGDILRQWAESGPVRYGQCWVFAAVGCTVSRALGIPCRVVTNFGSAHDSNANLIIENHYNEDGEMISEGDSVWNFHVWVDSWMTRPDLGKEFDGWQTSDPTPQEKSDGVYRCGPAALRAIKEGELTKKYDAPFIFAEVNADVVDLMRLSNGELVKISGSTKSVGRFISTKAVASDERQDITDEYKYPEGSKEEREVYKKAQHHNKLQQRGEDPGLQLKIKLAKNMIVGSDFEVYAVVTNNCMVTKTCTLLFFAKAVGYNGRRGKSCGFTSDRLEVPAGEARRLYLKLEYGTYGPVITSDRLIQLSAITIDKQTVDYHKAEKTIVLDEPHVEIKMLGEAMVMQPVLVRLTMLNPLPEALLDCSFTVGGAGLIDGKPITLKIGRVGPKQEAMVTAVFTPTLAGSSMLLVSFDSDKLKNIKNTISVVVKERDTSHI</sequence>
<keyword evidence="13" id="KW-0645">Protease</keyword>
<evidence type="ECO:0000256" key="35">
    <source>
        <dbReference type="ARBA" id="ARBA00043104"/>
    </source>
</evidence>
<dbReference type="GO" id="GO:0005739">
    <property type="term" value="C:mitochondrion"/>
    <property type="evidence" value="ECO:0007669"/>
    <property type="project" value="UniProtKB-SubCell"/>
</dbReference>
<evidence type="ECO:0000256" key="10">
    <source>
        <dbReference type="ARBA" id="ARBA00022490"/>
    </source>
</evidence>
<evidence type="ECO:0000256" key="11">
    <source>
        <dbReference type="ARBA" id="ARBA00022525"/>
    </source>
</evidence>
<dbReference type="PROSITE" id="PS00547">
    <property type="entry name" value="TRANSGLUTAMINASES"/>
    <property type="match status" value="1"/>
</dbReference>